<name>A0ABN9EP83_9NEOB</name>
<reference evidence="1" key="1">
    <citation type="submission" date="2023-05" db="EMBL/GenBank/DDBJ databases">
        <authorList>
            <person name="Stuckert A."/>
        </authorList>
    </citation>
    <scope>NUCLEOTIDE SEQUENCE</scope>
</reference>
<keyword evidence="2" id="KW-1185">Reference proteome</keyword>
<gene>
    <name evidence="1" type="ORF">SPARVUS_LOCUS10306314</name>
</gene>
<sequence>MSYQEIRAGPWKKGRNREVRMKHPFYTMQRINPLGSKIVKKKINFNLAIE</sequence>
<dbReference type="Proteomes" id="UP001162483">
    <property type="component" value="Unassembled WGS sequence"/>
</dbReference>
<accession>A0ABN9EP83</accession>
<comment type="caution">
    <text evidence="1">The sequence shown here is derived from an EMBL/GenBank/DDBJ whole genome shotgun (WGS) entry which is preliminary data.</text>
</comment>
<dbReference type="EMBL" id="CATNWA010015713">
    <property type="protein sequence ID" value="CAI9586024.1"/>
    <property type="molecule type" value="Genomic_DNA"/>
</dbReference>
<evidence type="ECO:0000313" key="1">
    <source>
        <dbReference type="EMBL" id="CAI9586024.1"/>
    </source>
</evidence>
<evidence type="ECO:0000313" key="2">
    <source>
        <dbReference type="Proteomes" id="UP001162483"/>
    </source>
</evidence>
<proteinExistence type="predicted"/>
<organism evidence="1 2">
    <name type="scientific">Staurois parvus</name>
    <dbReference type="NCBI Taxonomy" id="386267"/>
    <lineage>
        <taxon>Eukaryota</taxon>
        <taxon>Metazoa</taxon>
        <taxon>Chordata</taxon>
        <taxon>Craniata</taxon>
        <taxon>Vertebrata</taxon>
        <taxon>Euteleostomi</taxon>
        <taxon>Amphibia</taxon>
        <taxon>Batrachia</taxon>
        <taxon>Anura</taxon>
        <taxon>Neobatrachia</taxon>
        <taxon>Ranoidea</taxon>
        <taxon>Ranidae</taxon>
        <taxon>Staurois</taxon>
    </lineage>
</organism>
<protein>
    <submittedName>
        <fullName evidence="1">Uncharacterized protein</fullName>
    </submittedName>
</protein>